<evidence type="ECO:0000313" key="15">
    <source>
        <dbReference type="EMBL" id="KAG8186711.1"/>
    </source>
</evidence>
<comment type="similarity">
    <text evidence="2 12">Belongs to the MCM family.</text>
</comment>
<dbReference type="SUPFAM" id="SSF52540">
    <property type="entry name" value="P-loop containing nucleoside triphosphate hydrolases"/>
    <property type="match status" value="1"/>
</dbReference>
<dbReference type="SUPFAM" id="SSF50249">
    <property type="entry name" value="Nucleic acid-binding proteins"/>
    <property type="match status" value="1"/>
</dbReference>
<dbReference type="Pfam" id="PF00493">
    <property type="entry name" value="MCM"/>
    <property type="match status" value="1"/>
</dbReference>
<dbReference type="GO" id="GO:0006270">
    <property type="term" value="P:DNA replication initiation"/>
    <property type="evidence" value="ECO:0007669"/>
    <property type="project" value="UniProtKB-UniRule"/>
</dbReference>
<dbReference type="GO" id="GO:0000727">
    <property type="term" value="P:double-strand break repair via break-induced replication"/>
    <property type="evidence" value="ECO:0007669"/>
    <property type="project" value="TreeGrafter"/>
</dbReference>
<protein>
    <recommendedName>
        <fullName evidence="13">DNA replication licensing factor MCM5</fullName>
        <ecNumber evidence="13">3.6.4.12</ecNumber>
    </recommendedName>
</protein>
<dbReference type="InterPro" id="IPR001208">
    <property type="entry name" value="MCM_dom"/>
</dbReference>
<dbReference type="PROSITE" id="PS00847">
    <property type="entry name" value="MCM_1"/>
    <property type="match status" value="1"/>
</dbReference>
<dbReference type="InterPro" id="IPR031327">
    <property type="entry name" value="MCM"/>
</dbReference>
<organism evidence="15 16">
    <name type="scientific">Oedothorax gibbosus</name>
    <dbReference type="NCBI Taxonomy" id="931172"/>
    <lineage>
        <taxon>Eukaryota</taxon>
        <taxon>Metazoa</taxon>
        <taxon>Ecdysozoa</taxon>
        <taxon>Arthropoda</taxon>
        <taxon>Chelicerata</taxon>
        <taxon>Arachnida</taxon>
        <taxon>Araneae</taxon>
        <taxon>Araneomorphae</taxon>
        <taxon>Entelegynae</taxon>
        <taxon>Araneoidea</taxon>
        <taxon>Linyphiidae</taxon>
        <taxon>Erigoninae</taxon>
        <taxon>Oedothorax</taxon>
    </lineage>
</organism>
<keyword evidence="4 12" id="KW-0547">Nucleotide-binding</keyword>
<keyword evidence="6 13" id="KW-0347">Helicase</keyword>
<comment type="subunit">
    <text evidence="13">Component of the MCM2-7 complex.</text>
</comment>
<keyword evidence="7 12" id="KW-0067">ATP-binding</keyword>
<dbReference type="PROSITE" id="PS50051">
    <property type="entry name" value="MCM_2"/>
    <property type="match status" value="1"/>
</dbReference>
<dbReference type="InterPro" id="IPR033762">
    <property type="entry name" value="MCM_OB"/>
</dbReference>
<evidence type="ECO:0000256" key="7">
    <source>
        <dbReference type="ARBA" id="ARBA00022840"/>
    </source>
</evidence>
<dbReference type="GO" id="GO:0005634">
    <property type="term" value="C:nucleus"/>
    <property type="evidence" value="ECO:0007669"/>
    <property type="project" value="UniProtKB-SubCell"/>
</dbReference>
<comment type="function">
    <text evidence="13">Acts as component of the MCM2-7 complex (MCM complex) which is the replicative helicase essential for 'once per cell cycle' DNA replication initiation and elongation in eukaryotic cells. The active ATPase sites in the MCM2-7 ring are formed through the interaction surfaces of two neighboring subunits such that a critical structure of a conserved arginine finger motif is provided in trans relative to the ATP-binding site of the Walker A box of the adjacent subunit. The six ATPase active sites, however, are likely to contribute differentially to the complex helicase activity.</text>
</comment>
<dbReference type="Proteomes" id="UP000827092">
    <property type="component" value="Unassembled WGS sequence"/>
</dbReference>
<dbReference type="InterPro" id="IPR018525">
    <property type="entry name" value="MCM_CS"/>
</dbReference>
<dbReference type="FunFam" id="3.40.50.300:FF:002469">
    <property type="entry name" value="Cell division control protein 21"/>
    <property type="match status" value="1"/>
</dbReference>
<evidence type="ECO:0000256" key="13">
    <source>
        <dbReference type="RuleBase" id="RU368063"/>
    </source>
</evidence>
<evidence type="ECO:0000313" key="16">
    <source>
        <dbReference type="Proteomes" id="UP000827092"/>
    </source>
</evidence>
<evidence type="ECO:0000256" key="6">
    <source>
        <dbReference type="ARBA" id="ARBA00022806"/>
    </source>
</evidence>
<dbReference type="Gene3D" id="3.40.50.300">
    <property type="entry name" value="P-loop containing nucleotide triphosphate hydrolases"/>
    <property type="match status" value="1"/>
</dbReference>
<feature type="domain" description="MCM C-terminal AAA(+) ATPase" evidence="14">
    <location>
        <begin position="330"/>
        <end position="535"/>
    </location>
</feature>
<gene>
    <name evidence="15" type="ORF">JTE90_015648</name>
</gene>
<evidence type="ECO:0000256" key="11">
    <source>
        <dbReference type="ARBA" id="ARBA00048432"/>
    </source>
</evidence>
<comment type="catalytic activity">
    <reaction evidence="11">
        <text>ATP + H2O = ADP + phosphate + H(+)</text>
        <dbReference type="Rhea" id="RHEA:13065"/>
        <dbReference type="ChEBI" id="CHEBI:15377"/>
        <dbReference type="ChEBI" id="CHEBI:15378"/>
        <dbReference type="ChEBI" id="CHEBI:30616"/>
        <dbReference type="ChEBI" id="CHEBI:43474"/>
        <dbReference type="ChEBI" id="CHEBI:456216"/>
        <dbReference type="EC" id="3.6.4.12"/>
    </reaction>
    <physiologicalReaction direction="left-to-right" evidence="11">
        <dbReference type="Rhea" id="RHEA:13066"/>
    </physiologicalReaction>
</comment>
<dbReference type="Gene3D" id="3.30.1640.10">
    <property type="entry name" value="mini-chromosome maintenance (MCM) complex, chain A, domain 1"/>
    <property type="match status" value="1"/>
</dbReference>
<dbReference type="PRINTS" id="PR01661">
    <property type="entry name" value="MCMPROTEIN5"/>
</dbReference>
<dbReference type="Gene3D" id="2.20.28.10">
    <property type="match status" value="1"/>
</dbReference>
<dbReference type="AlphaFoldDB" id="A0AAV6UQY0"/>
<dbReference type="SMART" id="SM00350">
    <property type="entry name" value="MCM"/>
    <property type="match status" value="1"/>
</dbReference>
<dbReference type="PANTHER" id="PTHR11630:SF42">
    <property type="entry name" value="DNA REPLICATION LICENSING FACTOR MCM5"/>
    <property type="match status" value="1"/>
</dbReference>
<dbReference type="InterPro" id="IPR027925">
    <property type="entry name" value="MCM_N"/>
</dbReference>
<dbReference type="PRINTS" id="PR01657">
    <property type="entry name" value="MCMFAMILY"/>
</dbReference>
<keyword evidence="3 13" id="KW-0235">DNA replication</keyword>
<dbReference type="FunFam" id="2.20.28.10:FF:000005">
    <property type="entry name" value="DNA helicase"/>
    <property type="match status" value="1"/>
</dbReference>
<dbReference type="GO" id="GO:0003688">
    <property type="term" value="F:DNA replication origin binding"/>
    <property type="evidence" value="ECO:0007669"/>
    <property type="project" value="UniProtKB-UniRule"/>
</dbReference>
<comment type="subcellular location">
    <subcellularLocation>
        <location evidence="1 13">Nucleus</location>
    </subcellularLocation>
</comment>
<evidence type="ECO:0000256" key="2">
    <source>
        <dbReference type="ARBA" id="ARBA00008010"/>
    </source>
</evidence>
<keyword evidence="16" id="KW-1185">Reference proteome</keyword>
<keyword evidence="10 13" id="KW-0131">Cell cycle</keyword>
<dbReference type="CDD" id="cd17756">
    <property type="entry name" value="MCM5"/>
    <property type="match status" value="1"/>
</dbReference>
<dbReference type="Pfam" id="PF17207">
    <property type="entry name" value="MCM_OB"/>
    <property type="match status" value="1"/>
</dbReference>
<dbReference type="GO" id="GO:0043138">
    <property type="term" value="F:3'-5' DNA helicase activity"/>
    <property type="evidence" value="ECO:0007669"/>
    <property type="project" value="TreeGrafter"/>
</dbReference>
<evidence type="ECO:0000256" key="4">
    <source>
        <dbReference type="ARBA" id="ARBA00022741"/>
    </source>
</evidence>
<dbReference type="GO" id="GO:0016787">
    <property type="term" value="F:hydrolase activity"/>
    <property type="evidence" value="ECO:0007669"/>
    <property type="project" value="UniProtKB-KW"/>
</dbReference>
<dbReference type="EC" id="3.6.4.12" evidence="13"/>
<dbReference type="InterPro" id="IPR012340">
    <property type="entry name" value="NA-bd_OB-fold"/>
</dbReference>
<dbReference type="Gene3D" id="2.40.50.140">
    <property type="entry name" value="Nucleic acid-binding proteins"/>
    <property type="match status" value="1"/>
</dbReference>
<dbReference type="InterPro" id="IPR041562">
    <property type="entry name" value="MCM_lid"/>
</dbReference>
<evidence type="ECO:0000256" key="10">
    <source>
        <dbReference type="ARBA" id="ARBA00023306"/>
    </source>
</evidence>
<evidence type="ECO:0000256" key="5">
    <source>
        <dbReference type="ARBA" id="ARBA00022801"/>
    </source>
</evidence>
<evidence type="ECO:0000256" key="8">
    <source>
        <dbReference type="ARBA" id="ARBA00023125"/>
    </source>
</evidence>
<evidence type="ECO:0000256" key="12">
    <source>
        <dbReference type="RuleBase" id="RU004070"/>
    </source>
</evidence>
<keyword evidence="5 13" id="KW-0378">Hydrolase</keyword>
<keyword evidence="9 13" id="KW-0539">Nucleus</keyword>
<dbReference type="Pfam" id="PF17855">
    <property type="entry name" value="MCM_lid"/>
    <property type="match status" value="1"/>
</dbReference>
<sequence>MAGFDEGGVFYSDSFFFNDNADNNIPGTDLQAAKKRFKDFIKQFHEGNYVYIYRDQLKQHYNLQQYWIEVSLEDLTSFDELLGEKLNKQPTEYLPLFEEAAKEVADEITRPRFEGEEEVQHIQITLRSNANSILLRDLKSDHISKLVQIPGIIIAASNVQAKATCISIQCRSCKEIVNKIKIKPGLDGYNLPRKCNSDQTTGQPRCPIDPYFILPDKCECVDFQMLKMQESPDFVPHGEMPRHIQLYCDRNLCERVVPGNRVTVLGIYSIKKVSRTKKGPSEKANIGIRAPYVRVVGIAVTTEGAGRSTGIAFTPEEEETFRFLASSPNILDRITRSIAPSIYGSTDIKKAVACMLFGGSRKRLPDGLNRRGDINILLLGDPGTAKSQLLKFVEKVAPVGVYTSGKGSSAAGLTASVIRDPQSRNFIMEGGAMVLADGGVVCIDEFDKMREDDRVAIHEAMEQQTISIAKAGITTTLNSRCAVFAAANSVFGRWDDSKAEANIDFMPTILSRFDMIFIVKDEHDEKKDNTLAKHVMDLHMNALSTTEETEGELSLSTLKKYIAYCRARCGPRLSEEAADKLKNYYLYMRSSNKEQQGMEKKSNIPITVR</sequence>
<evidence type="ECO:0000256" key="3">
    <source>
        <dbReference type="ARBA" id="ARBA00022705"/>
    </source>
</evidence>
<accession>A0AAV6UQY0</accession>
<dbReference type="GO" id="GO:0017116">
    <property type="term" value="F:single-stranded DNA helicase activity"/>
    <property type="evidence" value="ECO:0007669"/>
    <property type="project" value="TreeGrafter"/>
</dbReference>
<dbReference type="GO" id="GO:0042555">
    <property type="term" value="C:MCM complex"/>
    <property type="evidence" value="ECO:0007669"/>
    <property type="project" value="UniProtKB-UniRule"/>
</dbReference>
<name>A0AAV6UQY0_9ARAC</name>
<reference evidence="15 16" key="1">
    <citation type="journal article" date="2022" name="Nat. Ecol. Evol.">
        <title>A masculinizing supergene underlies an exaggerated male reproductive morph in a spider.</title>
        <authorList>
            <person name="Hendrickx F."/>
            <person name="De Corte Z."/>
            <person name="Sonet G."/>
            <person name="Van Belleghem S.M."/>
            <person name="Kostlbacher S."/>
            <person name="Vangestel C."/>
        </authorList>
    </citation>
    <scope>NUCLEOTIDE SEQUENCE [LARGE SCALE GENOMIC DNA]</scope>
    <source>
        <strain evidence="15">W744_W776</strain>
    </source>
</reference>
<comment type="caution">
    <text evidence="15">The sequence shown here is derived from an EMBL/GenBank/DDBJ whole genome shotgun (WGS) entry which is preliminary data.</text>
</comment>
<dbReference type="Pfam" id="PF14551">
    <property type="entry name" value="MCM_N"/>
    <property type="match status" value="1"/>
</dbReference>
<dbReference type="InterPro" id="IPR027417">
    <property type="entry name" value="P-loop_NTPase"/>
</dbReference>
<dbReference type="EMBL" id="JAFNEN010000293">
    <property type="protein sequence ID" value="KAG8186711.1"/>
    <property type="molecule type" value="Genomic_DNA"/>
</dbReference>
<dbReference type="GO" id="GO:0005524">
    <property type="term" value="F:ATP binding"/>
    <property type="evidence" value="ECO:0007669"/>
    <property type="project" value="UniProtKB-UniRule"/>
</dbReference>
<evidence type="ECO:0000256" key="9">
    <source>
        <dbReference type="ARBA" id="ARBA00023242"/>
    </source>
</evidence>
<dbReference type="GO" id="GO:0003697">
    <property type="term" value="F:single-stranded DNA binding"/>
    <property type="evidence" value="ECO:0007669"/>
    <property type="project" value="TreeGrafter"/>
</dbReference>
<dbReference type="InterPro" id="IPR008048">
    <property type="entry name" value="MCM5"/>
</dbReference>
<evidence type="ECO:0000259" key="14">
    <source>
        <dbReference type="PROSITE" id="PS50051"/>
    </source>
</evidence>
<keyword evidence="8 12" id="KW-0238">DNA-binding</keyword>
<dbReference type="FunFam" id="3.30.1640.10:FF:000006">
    <property type="entry name" value="DNA helicase"/>
    <property type="match status" value="1"/>
</dbReference>
<evidence type="ECO:0000256" key="1">
    <source>
        <dbReference type="ARBA" id="ARBA00004123"/>
    </source>
</evidence>
<dbReference type="PANTHER" id="PTHR11630">
    <property type="entry name" value="DNA REPLICATION LICENSING FACTOR MCM FAMILY MEMBER"/>
    <property type="match status" value="1"/>
</dbReference>
<proteinExistence type="inferred from homology"/>